<reference evidence="3 4" key="1">
    <citation type="journal article" date="2022" name="Int. J. Syst. Evol. Microbiol.">
        <title>Noviherbaspirillum aridicola sp. nov., isolated from an arid soil in Pakistan.</title>
        <authorList>
            <person name="Khan I.U."/>
            <person name="Saqib M."/>
            <person name="Amin A."/>
            <person name="Hussain F."/>
            <person name="Li L."/>
            <person name="Liu Y.H."/>
            <person name="Fang B.Z."/>
            <person name="Ahmed I."/>
            <person name="Li W.J."/>
        </authorList>
    </citation>
    <scope>NUCLEOTIDE SEQUENCE [LARGE SCALE GENOMIC DNA]</scope>
    <source>
        <strain evidence="3 4">NCCP-691</strain>
    </source>
</reference>
<name>A0ABQ4Q1J1_9BURK</name>
<organism evidence="3 4">
    <name type="scientific">Noviherbaspirillum aridicola</name>
    <dbReference type="NCBI Taxonomy" id="2849687"/>
    <lineage>
        <taxon>Bacteria</taxon>
        <taxon>Pseudomonadati</taxon>
        <taxon>Pseudomonadota</taxon>
        <taxon>Betaproteobacteria</taxon>
        <taxon>Burkholderiales</taxon>
        <taxon>Oxalobacteraceae</taxon>
        <taxon>Noviherbaspirillum</taxon>
    </lineage>
</organism>
<dbReference type="Proteomes" id="UP000887222">
    <property type="component" value="Unassembled WGS sequence"/>
</dbReference>
<dbReference type="SUPFAM" id="SSF53822">
    <property type="entry name" value="Periplasmic binding protein-like I"/>
    <property type="match status" value="1"/>
</dbReference>
<dbReference type="PANTHER" id="PTHR38038:SF1">
    <property type="entry name" value="PENICILLIN-BINDING PROTEIN ACTIVATOR LPOA"/>
    <property type="match status" value="1"/>
</dbReference>
<dbReference type="Pfam" id="PF04348">
    <property type="entry name" value="LppC"/>
    <property type="match status" value="1"/>
</dbReference>
<keyword evidence="4" id="KW-1185">Reference proteome</keyword>
<sequence>MVSRMANAVLLVCVLSGLCLPVQANTTAKAATAVTGPGASAAVHPPQLLAQTDLALPPVPVPLTDQPMVRIALLLPTQSEALRTAAEMVRAGFQAGFERDPHGVDVQLVETGDAPQDVLTGFNAASIEHDIVVGPLSRTGVTAVAQSASLQRPTIALNTPDANASGDVPLALPAQMLPIGLSVEDEARQVAGWAASQHPRARALIVFTGTAWQRRAARAFEQQWQQLGRESEPVELQSSDGFVNARALLQMKPQLEQQPEVPVLIFAALDARQARQVRALMGPELPLYGTSQLNSSPPPQLQAATPGMPDMDGVRLVEIPWLLQPDHPAVMAYPVLPPLPNALRSADLERLYALGIDAYRVAHEIAMQRRSFELDGVTGKLAVSLDAAGARFSRSADRAVYRNGAVVPLPNGR</sequence>
<evidence type="ECO:0000256" key="1">
    <source>
        <dbReference type="ARBA" id="ARBA00023136"/>
    </source>
</evidence>
<protein>
    <recommendedName>
        <fullName evidence="5">LppC family lipoprotein</fullName>
    </recommendedName>
</protein>
<gene>
    <name evidence="3" type="ORF">NCCP691_07190</name>
</gene>
<feature type="signal peptide" evidence="2">
    <location>
        <begin position="1"/>
        <end position="24"/>
    </location>
</feature>
<dbReference type="CDD" id="cd06339">
    <property type="entry name" value="PBP1_YraM_LppC_lipoprotein-like"/>
    <property type="match status" value="1"/>
</dbReference>
<evidence type="ECO:0008006" key="5">
    <source>
        <dbReference type="Google" id="ProtNLM"/>
    </source>
</evidence>
<evidence type="ECO:0000256" key="2">
    <source>
        <dbReference type="SAM" id="SignalP"/>
    </source>
</evidence>
<dbReference type="Gene3D" id="3.40.50.2300">
    <property type="match status" value="2"/>
</dbReference>
<dbReference type="InterPro" id="IPR007443">
    <property type="entry name" value="LpoA"/>
</dbReference>
<keyword evidence="1" id="KW-0472">Membrane</keyword>
<proteinExistence type="predicted"/>
<dbReference type="RefSeq" id="WP_238482299.1">
    <property type="nucleotide sequence ID" value="NZ_BPMK01000003.1"/>
</dbReference>
<comment type="caution">
    <text evidence="3">The sequence shown here is derived from an EMBL/GenBank/DDBJ whole genome shotgun (WGS) entry which is preliminary data.</text>
</comment>
<accession>A0ABQ4Q1J1</accession>
<dbReference type="InterPro" id="IPR028082">
    <property type="entry name" value="Peripla_BP_I"/>
</dbReference>
<feature type="chain" id="PRO_5045637361" description="LppC family lipoprotein" evidence="2">
    <location>
        <begin position="25"/>
        <end position="413"/>
    </location>
</feature>
<keyword evidence="2" id="KW-0732">Signal</keyword>
<evidence type="ECO:0000313" key="3">
    <source>
        <dbReference type="EMBL" id="GIZ50705.1"/>
    </source>
</evidence>
<evidence type="ECO:0000313" key="4">
    <source>
        <dbReference type="Proteomes" id="UP000887222"/>
    </source>
</evidence>
<dbReference type="PANTHER" id="PTHR38038">
    <property type="entry name" value="PENICILLIN-BINDING PROTEIN ACTIVATOR LPOA"/>
    <property type="match status" value="1"/>
</dbReference>
<dbReference type="EMBL" id="BPMK01000003">
    <property type="protein sequence ID" value="GIZ50705.1"/>
    <property type="molecule type" value="Genomic_DNA"/>
</dbReference>